<feature type="transmembrane region" description="Helical" evidence="11">
    <location>
        <begin position="183"/>
        <end position="201"/>
    </location>
</feature>
<proteinExistence type="inferred from homology"/>
<dbReference type="Proteomes" id="UP001433268">
    <property type="component" value="Unassembled WGS sequence"/>
</dbReference>
<keyword evidence="3" id="KW-0600">Photoreceptor protein</keyword>
<feature type="transmembrane region" description="Helical" evidence="11">
    <location>
        <begin position="128"/>
        <end position="149"/>
    </location>
</feature>
<name>A0ABR1W9X8_9PEZI</name>
<protein>
    <recommendedName>
        <fullName evidence="14">Opsin-1</fullName>
    </recommendedName>
</protein>
<dbReference type="Gene3D" id="1.20.1070.10">
    <property type="entry name" value="Rhodopsin 7-helix transmembrane proteins"/>
    <property type="match status" value="1"/>
</dbReference>
<keyword evidence="9 11" id="KW-0472">Membrane</keyword>
<dbReference type="GeneID" id="92045497"/>
<dbReference type="PRINTS" id="PR00251">
    <property type="entry name" value="BACTRLOPSIN"/>
</dbReference>
<comment type="caution">
    <text evidence="12">The sequence shown here is derived from an EMBL/GenBank/DDBJ whole genome shotgun (WGS) entry which is preliminary data.</text>
</comment>
<evidence type="ECO:0000256" key="1">
    <source>
        <dbReference type="ARBA" id="ARBA00004141"/>
    </source>
</evidence>
<dbReference type="SUPFAM" id="SSF81321">
    <property type="entry name" value="Family A G protein-coupled receptor-like"/>
    <property type="match status" value="1"/>
</dbReference>
<dbReference type="CDD" id="cd15028">
    <property type="entry name" value="7tm_Opsin-1_euk"/>
    <property type="match status" value="1"/>
</dbReference>
<evidence type="ECO:0000256" key="8">
    <source>
        <dbReference type="ARBA" id="ARBA00022991"/>
    </source>
</evidence>
<dbReference type="Pfam" id="PF01036">
    <property type="entry name" value="Bac_rhodopsin"/>
    <property type="match status" value="1"/>
</dbReference>
<sequence length="304" mass="33600">MEEVLRKTTATATATPTSFPTVTPDLPTFYFTDVATDTGKRTLWVVTVFMALSSLAFYGMAMRVPVQKRLFHVLTAFITTIAFISYFAMASGDGINFHVYKEKTTKHHTAMEVYSRQVYWARYVDVSLALEVLMVFDHPLLLADLAFLAGLNGASMLVAIFADVIMVLTGLFAAFGNSDGQKWGYYTMGCAAYLVIVYQLAINGRTAISNKDTKTKTFFTMIAGYTLLLWTAYPIVWGIGDGARLMNVDAEVVCYAILDVLAKPIFGFWLLTTHDKMSRNTASIEGFWAYGLTQEGAIRVGDGA</sequence>
<gene>
    <name evidence="12" type="ORF">PG997_008122</name>
</gene>
<evidence type="ECO:0000256" key="9">
    <source>
        <dbReference type="ARBA" id="ARBA00023136"/>
    </source>
</evidence>
<keyword evidence="7 11" id="KW-1133">Transmembrane helix</keyword>
<dbReference type="SMART" id="SM01021">
    <property type="entry name" value="Bac_rhodopsin"/>
    <property type="match status" value="1"/>
</dbReference>
<feature type="transmembrane region" description="Helical" evidence="11">
    <location>
        <begin position="41"/>
        <end position="58"/>
    </location>
</feature>
<evidence type="ECO:0000256" key="2">
    <source>
        <dbReference type="ARBA" id="ARBA00008130"/>
    </source>
</evidence>
<evidence type="ECO:0000256" key="7">
    <source>
        <dbReference type="ARBA" id="ARBA00022989"/>
    </source>
</evidence>
<keyword evidence="13" id="KW-1185">Reference proteome</keyword>
<feature type="transmembrane region" description="Helical" evidence="11">
    <location>
        <begin position="252"/>
        <end position="271"/>
    </location>
</feature>
<evidence type="ECO:0000256" key="5">
    <source>
        <dbReference type="ARBA" id="ARBA00022692"/>
    </source>
</evidence>
<evidence type="ECO:0000256" key="3">
    <source>
        <dbReference type="ARBA" id="ARBA00022543"/>
    </source>
</evidence>
<evidence type="ECO:0000256" key="10">
    <source>
        <dbReference type="ARBA" id="ARBA00023170"/>
    </source>
</evidence>
<accession>A0ABR1W9X8</accession>
<keyword evidence="4" id="KW-0716">Sensory transduction</keyword>
<comment type="subcellular location">
    <subcellularLocation>
        <location evidence="1">Membrane</location>
        <topology evidence="1">Multi-pass membrane protein</topology>
    </subcellularLocation>
</comment>
<evidence type="ECO:0008006" key="14">
    <source>
        <dbReference type="Google" id="ProtNLM"/>
    </source>
</evidence>
<keyword evidence="10" id="KW-0675">Receptor</keyword>
<evidence type="ECO:0000256" key="6">
    <source>
        <dbReference type="ARBA" id="ARBA00022925"/>
    </source>
</evidence>
<evidence type="ECO:0000313" key="13">
    <source>
        <dbReference type="Proteomes" id="UP001433268"/>
    </source>
</evidence>
<feature type="transmembrane region" description="Helical" evidence="11">
    <location>
        <begin position="156"/>
        <end position="177"/>
    </location>
</feature>
<reference evidence="12 13" key="1">
    <citation type="submission" date="2023-01" db="EMBL/GenBank/DDBJ databases">
        <title>Analysis of 21 Apiospora genomes using comparative genomics revels a genus with tremendous synthesis potential of carbohydrate active enzymes and secondary metabolites.</title>
        <authorList>
            <person name="Sorensen T."/>
        </authorList>
    </citation>
    <scope>NUCLEOTIDE SEQUENCE [LARGE SCALE GENOMIC DNA]</scope>
    <source>
        <strain evidence="12 13">CBS 114990</strain>
    </source>
</reference>
<comment type="similarity">
    <text evidence="2">Belongs to the archaeal/bacterial/fungal opsin family.</text>
</comment>
<evidence type="ECO:0000256" key="11">
    <source>
        <dbReference type="SAM" id="Phobius"/>
    </source>
</evidence>
<evidence type="ECO:0000256" key="4">
    <source>
        <dbReference type="ARBA" id="ARBA00022606"/>
    </source>
</evidence>
<organism evidence="12 13">
    <name type="scientific">Apiospora hydei</name>
    <dbReference type="NCBI Taxonomy" id="1337664"/>
    <lineage>
        <taxon>Eukaryota</taxon>
        <taxon>Fungi</taxon>
        <taxon>Dikarya</taxon>
        <taxon>Ascomycota</taxon>
        <taxon>Pezizomycotina</taxon>
        <taxon>Sordariomycetes</taxon>
        <taxon>Xylariomycetidae</taxon>
        <taxon>Amphisphaeriales</taxon>
        <taxon>Apiosporaceae</taxon>
        <taxon>Apiospora</taxon>
    </lineage>
</organism>
<keyword evidence="8" id="KW-0157">Chromophore</keyword>
<dbReference type="InterPro" id="IPR001425">
    <property type="entry name" value="Arc/bac/fun_rhodopsins"/>
</dbReference>
<dbReference type="PANTHER" id="PTHR28286">
    <property type="match status" value="1"/>
</dbReference>
<evidence type="ECO:0000313" key="12">
    <source>
        <dbReference type="EMBL" id="KAK8080304.1"/>
    </source>
</evidence>
<dbReference type="RefSeq" id="XP_066667779.1">
    <property type="nucleotide sequence ID" value="XM_066812437.1"/>
</dbReference>
<keyword evidence="6" id="KW-0681">Retinal protein</keyword>
<dbReference type="PANTHER" id="PTHR28286:SF2">
    <property type="entry name" value="BACTERIORHODOPSIN _OPSIN, NOPA (EUROFUNG)"/>
    <property type="match status" value="1"/>
</dbReference>
<feature type="transmembrane region" description="Helical" evidence="11">
    <location>
        <begin position="222"/>
        <end position="240"/>
    </location>
</feature>
<keyword evidence="5 11" id="KW-0812">Transmembrane</keyword>
<dbReference type="EMBL" id="JAQQWN010000006">
    <property type="protein sequence ID" value="KAK8080304.1"/>
    <property type="molecule type" value="Genomic_DNA"/>
</dbReference>
<feature type="transmembrane region" description="Helical" evidence="11">
    <location>
        <begin position="70"/>
        <end position="89"/>
    </location>
</feature>